<dbReference type="InterPro" id="IPR003593">
    <property type="entry name" value="AAA+_ATPase"/>
</dbReference>
<dbReference type="InterPro" id="IPR050319">
    <property type="entry name" value="ABC_transp_ATP-bind"/>
</dbReference>
<reference evidence="7 8" key="1">
    <citation type="journal article" date="2019" name="Int. J. Syst. Evol. Microbiol.">
        <title>The Global Catalogue of Microorganisms (GCM) 10K type strain sequencing project: providing services to taxonomists for standard genome sequencing and annotation.</title>
        <authorList>
            <consortium name="The Broad Institute Genomics Platform"/>
            <consortium name="The Broad Institute Genome Sequencing Center for Infectious Disease"/>
            <person name="Wu L."/>
            <person name="Ma J."/>
        </authorList>
    </citation>
    <scope>NUCLEOTIDE SEQUENCE [LARGE SCALE GENOMIC DNA]</scope>
    <source>
        <strain evidence="7 8">PSRA2</strain>
    </source>
</reference>
<gene>
    <name evidence="7" type="ORF">ACFQHK_11315</name>
</gene>
<keyword evidence="4 7" id="KW-0067">ATP-binding</keyword>
<keyword evidence="2" id="KW-0813">Transport</keyword>
<dbReference type="GO" id="GO:0005524">
    <property type="term" value="F:ATP binding"/>
    <property type="evidence" value="ECO:0007669"/>
    <property type="project" value="UniProtKB-KW"/>
</dbReference>
<evidence type="ECO:0000256" key="3">
    <source>
        <dbReference type="ARBA" id="ARBA00022741"/>
    </source>
</evidence>
<accession>A0ABD5UDW6</accession>
<comment type="caution">
    <text evidence="7">The sequence shown here is derived from an EMBL/GenBank/DDBJ whole genome shotgun (WGS) entry which is preliminary data.</text>
</comment>
<organism evidence="7 8">
    <name type="scientific">Halomarina ordinaria</name>
    <dbReference type="NCBI Taxonomy" id="3033939"/>
    <lineage>
        <taxon>Archaea</taxon>
        <taxon>Methanobacteriati</taxon>
        <taxon>Methanobacteriota</taxon>
        <taxon>Stenosarchaea group</taxon>
        <taxon>Halobacteria</taxon>
        <taxon>Halobacteriales</taxon>
        <taxon>Natronomonadaceae</taxon>
        <taxon>Halomarina</taxon>
    </lineage>
</organism>
<proteinExistence type="inferred from homology"/>
<comment type="similarity">
    <text evidence="1">Belongs to the ABC transporter superfamily.</text>
</comment>
<dbReference type="Pfam" id="PF08352">
    <property type="entry name" value="oligo_HPY"/>
    <property type="match status" value="1"/>
</dbReference>
<dbReference type="Proteomes" id="UP001596406">
    <property type="component" value="Unassembled WGS sequence"/>
</dbReference>
<dbReference type="AlphaFoldDB" id="A0ABD5UDW6"/>
<evidence type="ECO:0000256" key="5">
    <source>
        <dbReference type="SAM" id="MobiDB-lite"/>
    </source>
</evidence>
<dbReference type="RefSeq" id="WP_304448763.1">
    <property type="nucleotide sequence ID" value="NZ_JARRAH010000001.1"/>
</dbReference>
<dbReference type="Gene3D" id="3.40.50.300">
    <property type="entry name" value="P-loop containing nucleotide triphosphate hydrolases"/>
    <property type="match status" value="1"/>
</dbReference>
<dbReference type="InterPro" id="IPR017871">
    <property type="entry name" value="ABC_transporter-like_CS"/>
</dbReference>
<dbReference type="NCBIfam" id="TIGR01727">
    <property type="entry name" value="oligo_HPY"/>
    <property type="match status" value="1"/>
</dbReference>
<sequence>MSEELLAERQRTADRRDALVEVNGLKTYYEGGGLLSSTPVKAVDGVDFQIQHGETLGLVGESGCGKTTLGRTLVRLEEATDGEVLFDGEDITTFSGKTLKRWRRDAQIVFQDPESSLNDRMTVGEIIQEPLDVHDWPEFSVRVEGAGDRTVRVSGDGTPVEEDGTADIVVTLTGDSAQASVRDAIPLPDEQVSVSVDDAGDTVDVTVTVHVAKLRVRRAYVRQLLETVGLREEHFYRYPHQFSGGQRQRIGIARALALEPEFVVLDEPVSALDVSVQAKILNLLDDLQDEFGLTYLFIAHDLSVVRHICDRVAVMYLGHVMEIGDTEELFENPKNPYTYSLLSAIPDADPTVTRQRVTLRGTPPSPRDPPVGCPFSTRCPVKIRPEEYRDVDDGVWEGIELLREILRERERTDRSLGERARAALGMETRFSDIDEIRHEVFGDHDVPDEVRRHVEQAVEYVRDGDEARAREYMAEEFGSVCDEERPAHHPVSESGRTSFCHRHDAAYEEPEPVFDDLLANRSRSR</sequence>
<dbReference type="PANTHER" id="PTHR43776:SF7">
    <property type="entry name" value="D,D-DIPEPTIDE TRANSPORT ATP-BINDING PROTEIN DDPF-RELATED"/>
    <property type="match status" value="1"/>
</dbReference>
<dbReference type="InterPro" id="IPR003439">
    <property type="entry name" value="ABC_transporter-like_ATP-bd"/>
</dbReference>
<evidence type="ECO:0000256" key="4">
    <source>
        <dbReference type="ARBA" id="ARBA00022840"/>
    </source>
</evidence>
<evidence type="ECO:0000256" key="2">
    <source>
        <dbReference type="ARBA" id="ARBA00022448"/>
    </source>
</evidence>
<dbReference type="SMART" id="SM00382">
    <property type="entry name" value="AAA"/>
    <property type="match status" value="1"/>
</dbReference>
<keyword evidence="8" id="KW-1185">Reference proteome</keyword>
<dbReference type="PROSITE" id="PS00211">
    <property type="entry name" value="ABC_TRANSPORTER_1"/>
    <property type="match status" value="1"/>
</dbReference>
<evidence type="ECO:0000313" key="7">
    <source>
        <dbReference type="EMBL" id="MFC6837093.1"/>
    </source>
</evidence>
<evidence type="ECO:0000313" key="8">
    <source>
        <dbReference type="Proteomes" id="UP001596406"/>
    </source>
</evidence>
<feature type="domain" description="ABC transporter" evidence="6">
    <location>
        <begin position="20"/>
        <end position="342"/>
    </location>
</feature>
<dbReference type="InterPro" id="IPR027417">
    <property type="entry name" value="P-loop_NTPase"/>
</dbReference>
<protein>
    <submittedName>
        <fullName evidence="7">ABC transporter ATP-binding protein</fullName>
    </submittedName>
</protein>
<dbReference type="PROSITE" id="PS50893">
    <property type="entry name" value="ABC_TRANSPORTER_2"/>
    <property type="match status" value="1"/>
</dbReference>
<evidence type="ECO:0000259" key="6">
    <source>
        <dbReference type="PROSITE" id="PS50893"/>
    </source>
</evidence>
<dbReference type="GO" id="GO:0055085">
    <property type="term" value="P:transmembrane transport"/>
    <property type="evidence" value="ECO:0007669"/>
    <property type="project" value="UniProtKB-ARBA"/>
</dbReference>
<dbReference type="Pfam" id="PF00005">
    <property type="entry name" value="ABC_tran"/>
    <property type="match status" value="1"/>
</dbReference>
<dbReference type="SUPFAM" id="SSF52540">
    <property type="entry name" value="P-loop containing nucleoside triphosphate hydrolases"/>
    <property type="match status" value="1"/>
</dbReference>
<dbReference type="CDD" id="cd03257">
    <property type="entry name" value="ABC_NikE_OppD_transporters"/>
    <property type="match status" value="1"/>
</dbReference>
<name>A0ABD5UDW6_9EURY</name>
<keyword evidence="3" id="KW-0547">Nucleotide-binding</keyword>
<dbReference type="EMBL" id="JBHSXM010000001">
    <property type="protein sequence ID" value="MFC6837093.1"/>
    <property type="molecule type" value="Genomic_DNA"/>
</dbReference>
<feature type="region of interest" description="Disordered" evidence="5">
    <location>
        <begin position="484"/>
        <end position="503"/>
    </location>
</feature>
<dbReference type="InterPro" id="IPR013563">
    <property type="entry name" value="Oligopep_ABC_C"/>
</dbReference>
<evidence type="ECO:0000256" key="1">
    <source>
        <dbReference type="ARBA" id="ARBA00005417"/>
    </source>
</evidence>
<dbReference type="PANTHER" id="PTHR43776">
    <property type="entry name" value="TRANSPORT ATP-BINDING PROTEIN"/>
    <property type="match status" value="1"/>
</dbReference>